<dbReference type="OrthoDB" id="2382008at2"/>
<accession>A0A6G1X584</accession>
<dbReference type="AlphaFoldDB" id="A0A6G1X584"/>
<protein>
    <submittedName>
        <fullName evidence="1">DNA alkylation repair protein</fullName>
    </submittedName>
</protein>
<name>A0A6G1X584_9BACI</name>
<keyword evidence="2" id="KW-1185">Reference proteome</keyword>
<evidence type="ECO:0000313" key="1">
    <source>
        <dbReference type="EMBL" id="MRG86161.1"/>
    </source>
</evidence>
<organism evidence="1 2">
    <name type="scientific">Salinibacillus xinjiangensis</name>
    <dbReference type="NCBI Taxonomy" id="1229268"/>
    <lineage>
        <taxon>Bacteria</taxon>
        <taxon>Bacillati</taxon>
        <taxon>Bacillota</taxon>
        <taxon>Bacilli</taxon>
        <taxon>Bacillales</taxon>
        <taxon>Bacillaceae</taxon>
        <taxon>Salinibacillus</taxon>
    </lineage>
</organism>
<sequence length="85" mass="9731">MASPYLCPNCRTNRSRFNIIEQKATPVKLDPQSGDVLTEFAEDNVDIMHVTYKGPEYKVQCGVCGLIEDERSFIKHAEFNQKNHN</sequence>
<gene>
    <name evidence="1" type="ORF">GH754_07460</name>
</gene>
<dbReference type="Proteomes" id="UP000480185">
    <property type="component" value="Unassembled WGS sequence"/>
</dbReference>
<dbReference type="RefSeq" id="WP_153728070.1">
    <property type="nucleotide sequence ID" value="NZ_WJNH01000003.1"/>
</dbReference>
<dbReference type="EMBL" id="WJNH01000003">
    <property type="protein sequence ID" value="MRG86161.1"/>
    <property type="molecule type" value="Genomic_DNA"/>
</dbReference>
<comment type="caution">
    <text evidence="1">The sequence shown here is derived from an EMBL/GenBank/DDBJ whole genome shotgun (WGS) entry which is preliminary data.</text>
</comment>
<reference evidence="1 2" key="1">
    <citation type="submission" date="2019-11" db="EMBL/GenBank/DDBJ databases">
        <authorList>
            <person name="Li J."/>
        </authorList>
    </citation>
    <scope>NUCLEOTIDE SEQUENCE [LARGE SCALE GENOMIC DNA]</scope>
    <source>
        <strain evidence="1 2">J4</strain>
    </source>
</reference>
<proteinExistence type="predicted"/>
<evidence type="ECO:0000313" key="2">
    <source>
        <dbReference type="Proteomes" id="UP000480185"/>
    </source>
</evidence>